<dbReference type="Gene3D" id="3.30.565.10">
    <property type="entry name" value="Histidine kinase-like ATPase, C-terminal domain"/>
    <property type="match status" value="1"/>
</dbReference>
<keyword evidence="3 6" id="KW-0418">Kinase</keyword>
<evidence type="ECO:0000256" key="1">
    <source>
        <dbReference type="ARBA" id="ARBA00000085"/>
    </source>
</evidence>
<dbReference type="GO" id="GO:0004673">
    <property type="term" value="F:protein histidine kinase activity"/>
    <property type="evidence" value="ECO:0007669"/>
    <property type="project" value="UniProtKB-EC"/>
</dbReference>
<evidence type="ECO:0000256" key="4">
    <source>
        <dbReference type="ARBA" id="ARBA00023012"/>
    </source>
</evidence>
<dbReference type="Proteomes" id="UP000256388">
    <property type="component" value="Unassembled WGS sequence"/>
</dbReference>
<dbReference type="SMART" id="SM00387">
    <property type="entry name" value="HATPase_c"/>
    <property type="match status" value="1"/>
</dbReference>
<dbReference type="InterPro" id="IPR036890">
    <property type="entry name" value="HATPase_C_sf"/>
</dbReference>
<keyword evidence="3 6" id="KW-0808">Transferase</keyword>
<organism evidence="6 7">
    <name type="scientific">Pelolinea submarina</name>
    <dbReference type="NCBI Taxonomy" id="913107"/>
    <lineage>
        <taxon>Bacteria</taxon>
        <taxon>Bacillati</taxon>
        <taxon>Chloroflexota</taxon>
        <taxon>Anaerolineae</taxon>
        <taxon>Anaerolineales</taxon>
        <taxon>Anaerolineaceae</taxon>
        <taxon>Pelolinea</taxon>
    </lineage>
</organism>
<keyword evidence="7" id="KW-1185">Reference proteome</keyword>
<dbReference type="InterPro" id="IPR003594">
    <property type="entry name" value="HATPase_dom"/>
</dbReference>
<feature type="domain" description="Histidine kinase" evidence="5">
    <location>
        <begin position="1"/>
        <end position="106"/>
    </location>
</feature>
<dbReference type="EC" id="2.7.13.3" evidence="2"/>
<dbReference type="SUPFAM" id="SSF55874">
    <property type="entry name" value="ATPase domain of HSP90 chaperone/DNA topoisomerase II/histidine kinase"/>
    <property type="match status" value="1"/>
</dbReference>
<protein>
    <recommendedName>
        <fullName evidence="2">histidine kinase</fullName>
        <ecNumber evidence="2">2.7.13.3</ecNumber>
    </recommendedName>
</protein>
<dbReference type="PROSITE" id="PS50109">
    <property type="entry name" value="HIS_KIN"/>
    <property type="match status" value="1"/>
</dbReference>
<comment type="caution">
    <text evidence="6">The sequence shown here is derived from an EMBL/GenBank/DDBJ whole genome shotgun (WGS) entry which is preliminary data.</text>
</comment>
<proteinExistence type="predicted"/>
<dbReference type="AlphaFoldDB" id="A0A347ZTQ3"/>
<dbReference type="PANTHER" id="PTHR43065:SF29">
    <property type="entry name" value="SENSOR PROTEIN KINASE FLES"/>
    <property type="match status" value="1"/>
</dbReference>
<dbReference type="OrthoDB" id="9797586at2"/>
<evidence type="ECO:0000313" key="6">
    <source>
        <dbReference type="EMBL" id="REG10735.1"/>
    </source>
</evidence>
<gene>
    <name evidence="6" type="ORF">DFR64_0595</name>
</gene>
<evidence type="ECO:0000256" key="2">
    <source>
        <dbReference type="ARBA" id="ARBA00012438"/>
    </source>
</evidence>
<sequence>MKELSLHILDIAENSVNAGASKVEITVLENINKDILTITIKDNGKGMDAETVKRVTDPFITSRTTRKVGLGLPFLKAAAEACQGSLSIHSQLGVGTQIEVNFQRSHIDRMPLGDLQTTFLNLLIGYPQVHWIFNYQVDEKSFTLDDQPIKEILADVALSDPSVINYLKKVISEGVSNINQDNN</sequence>
<dbReference type="EMBL" id="QUMS01000001">
    <property type="protein sequence ID" value="REG10735.1"/>
    <property type="molecule type" value="Genomic_DNA"/>
</dbReference>
<dbReference type="InterPro" id="IPR005467">
    <property type="entry name" value="His_kinase_dom"/>
</dbReference>
<dbReference type="PRINTS" id="PR00344">
    <property type="entry name" value="BCTRLSENSOR"/>
</dbReference>
<dbReference type="Pfam" id="PF02518">
    <property type="entry name" value="HATPase_c"/>
    <property type="match status" value="1"/>
</dbReference>
<comment type="catalytic activity">
    <reaction evidence="1">
        <text>ATP + protein L-histidine = ADP + protein N-phospho-L-histidine.</text>
        <dbReference type="EC" id="2.7.13.3"/>
    </reaction>
</comment>
<evidence type="ECO:0000256" key="3">
    <source>
        <dbReference type="ARBA" id="ARBA00022777"/>
    </source>
</evidence>
<dbReference type="PANTHER" id="PTHR43065">
    <property type="entry name" value="SENSOR HISTIDINE KINASE"/>
    <property type="match status" value="1"/>
</dbReference>
<dbReference type="InterPro" id="IPR004358">
    <property type="entry name" value="Sig_transdc_His_kin-like_C"/>
</dbReference>
<evidence type="ECO:0000313" key="7">
    <source>
        <dbReference type="Proteomes" id="UP000256388"/>
    </source>
</evidence>
<name>A0A347ZTQ3_9CHLR</name>
<accession>A0A347ZTQ3</accession>
<dbReference type="RefSeq" id="WP_116223899.1">
    <property type="nucleotide sequence ID" value="NZ_AP018437.1"/>
</dbReference>
<evidence type="ECO:0000259" key="5">
    <source>
        <dbReference type="PROSITE" id="PS50109"/>
    </source>
</evidence>
<dbReference type="GO" id="GO:0000160">
    <property type="term" value="P:phosphorelay signal transduction system"/>
    <property type="evidence" value="ECO:0007669"/>
    <property type="project" value="UniProtKB-KW"/>
</dbReference>
<keyword evidence="4" id="KW-0902">Two-component regulatory system</keyword>
<reference evidence="6 7" key="1">
    <citation type="submission" date="2018-08" db="EMBL/GenBank/DDBJ databases">
        <title>Genomic Encyclopedia of Type Strains, Phase IV (KMG-IV): sequencing the most valuable type-strain genomes for metagenomic binning, comparative biology and taxonomic classification.</title>
        <authorList>
            <person name="Goeker M."/>
        </authorList>
    </citation>
    <scope>NUCLEOTIDE SEQUENCE [LARGE SCALE GENOMIC DNA]</scope>
    <source>
        <strain evidence="6 7">DSM 23923</strain>
    </source>
</reference>